<keyword evidence="3 4" id="KW-0732">Signal</keyword>
<feature type="signal peptide" evidence="4">
    <location>
        <begin position="1"/>
        <end position="23"/>
    </location>
</feature>
<organism evidence="5 6">
    <name type="scientific">Parendozoicomonas callyspongiae</name>
    <dbReference type="NCBI Taxonomy" id="2942213"/>
    <lineage>
        <taxon>Bacteria</taxon>
        <taxon>Pseudomonadati</taxon>
        <taxon>Pseudomonadota</taxon>
        <taxon>Gammaproteobacteria</taxon>
        <taxon>Oceanospirillales</taxon>
        <taxon>Endozoicomonadaceae</taxon>
        <taxon>Parendozoicomonas</taxon>
    </lineage>
</organism>
<name>A0ABT0PAY6_9GAMM</name>
<gene>
    <name evidence="5" type="ORF">M3P05_01090</name>
</gene>
<comment type="caution">
    <text evidence="5">The sequence shown here is derived from an EMBL/GenBank/DDBJ whole genome shotgun (WGS) entry which is preliminary data.</text>
</comment>
<reference evidence="5 6" key="1">
    <citation type="submission" date="2022-05" db="EMBL/GenBank/DDBJ databases">
        <authorList>
            <person name="Park J.-S."/>
        </authorList>
    </citation>
    <scope>NUCLEOTIDE SEQUENCE [LARGE SCALE GENOMIC DNA]</scope>
    <source>
        <strain evidence="5 6">2012CJ34-2</strain>
    </source>
</reference>
<feature type="chain" id="PRO_5045523661" description="Curli production assembly/transport component CsgE" evidence="4">
    <location>
        <begin position="24"/>
        <end position="142"/>
    </location>
</feature>
<protein>
    <recommendedName>
        <fullName evidence="2">Curli production assembly/transport component CsgE</fullName>
    </recommendedName>
</protein>
<evidence type="ECO:0000256" key="3">
    <source>
        <dbReference type="ARBA" id="ARBA00022729"/>
    </source>
</evidence>
<keyword evidence="6" id="KW-1185">Reference proteome</keyword>
<sequence>MKCVIKQVLIFSLIFLLPLSAVSDDPVLKRDEPDNGLKGLVIDRTLTPPGRRFYREFARLWWEQDKSVPGNLVVRELPSALRGSQIAIVYNRKPIYGTVLSPARTDIETKAHLAVNAAEQKLQMIQLSNLFDNNPDLAKDEF</sequence>
<evidence type="ECO:0000313" key="6">
    <source>
        <dbReference type="Proteomes" id="UP001203338"/>
    </source>
</evidence>
<evidence type="ECO:0000256" key="1">
    <source>
        <dbReference type="ARBA" id="ARBA00003989"/>
    </source>
</evidence>
<dbReference type="EMBL" id="JAMFLX010000001">
    <property type="protein sequence ID" value="MCL6268547.1"/>
    <property type="molecule type" value="Genomic_DNA"/>
</dbReference>
<accession>A0ABT0PAY6</accession>
<evidence type="ECO:0000256" key="2">
    <source>
        <dbReference type="ARBA" id="ARBA00014024"/>
    </source>
</evidence>
<dbReference type="InterPro" id="IPR018900">
    <property type="entry name" value="Curli_CsgE"/>
</dbReference>
<comment type="function">
    <text evidence="1">May be involved in the biogenesis of curli organelles.</text>
</comment>
<dbReference type="RefSeq" id="WP_249697380.1">
    <property type="nucleotide sequence ID" value="NZ_JAMFLX010000001.1"/>
</dbReference>
<evidence type="ECO:0000256" key="4">
    <source>
        <dbReference type="SAM" id="SignalP"/>
    </source>
</evidence>
<dbReference type="Pfam" id="PF10627">
    <property type="entry name" value="CsgE"/>
    <property type="match status" value="1"/>
</dbReference>
<proteinExistence type="predicted"/>
<dbReference type="Proteomes" id="UP001203338">
    <property type="component" value="Unassembled WGS sequence"/>
</dbReference>
<evidence type="ECO:0000313" key="5">
    <source>
        <dbReference type="EMBL" id="MCL6268547.1"/>
    </source>
</evidence>